<evidence type="ECO:0000259" key="1">
    <source>
        <dbReference type="Pfam" id="PF10006"/>
    </source>
</evidence>
<keyword evidence="3" id="KW-1185">Reference proteome</keyword>
<reference evidence="2 3" key="1">
    <citation type="submission" date="2019-10" db="EMBL/GenBank/DDBJ databases">
        <title>Georgenia wutianyii sp. nov. and Georgenia yuyongxinii sp. nov. isolated from plateau pika (Ochotona curzoniae) in the Qinghai-Tibet plateau of China.</title>
        <authorList>
            <person name="Tian Z."/>
        </authorList>
    </citation>
    <scope>NUCLEOTIDE SEQUENCE [LARGE SCALE GENOMIC DNA]</scope>
    <source>
        <strain evidence="2 3">JCM 19765</strain>
    </source>
</reference>
<dbReference type="OrthoDB" id="8451629at2"/>
<dbReference type="Pfam" id="PF10006">
    <property type="entry name" value="DUF2249"/>
    <property type="match status" value="1"/>
</dbReference>
<sequence>MASTDVELDVREEAPKDRHSLIFSTFAALEPGTAFVLVNDHDPKPLRYQLEAENAGEFTWEYLEEGPDVWRVRIGRTAA</sequence>
<name>A0A6N7ED30_9MICO</name>
<protein>
    <submittedName>
        <fullName evidence="2">DUF2249 domain-containing protein</fullName>
    </submittedName>
</protein>
<dbReference type="InterPro" id="IPR018720">
    <property type="entry name" value="DUF2249"/>
</dbReference>
<dbReference type="AlphaFoldDB" id="A0A6N7ED30"/>
<feature type="domain" description="DUF2249" evidence="1">
    <location>
        <begin position="7"/>
        <end position="76"/>
    </location>
</feature>
<dbReference type="RefSeq" id="WP_152194086.1">
    <property type="nucleotide sequence ID" value="NZ_VUKD01000001.1"/>
</dbReference>
<organism evidence="2 3">
    <name type="scientific">Georgenia subflava</name>
    <dbReference type="NCBI Taxonomy" id="1622177"/>
    <lineage>
        <taxon>Bacteria</taxon>
        <taxon>Bacillati</taxon>
        <taxon>Actinomycetota</taxon>
        <taxon>Actinomycetes</taxon>
        <taxon>Micrococcales</taxon>
        <taxon>Bogoriellaceae</taxon>
        <taxon>Georgenia</taxon>
    </lineage>
</organism>
<dbReference type="Proteomes" id="UP000437709">
    <property type="component" value="Unassembled WGS sequence"/>
</dbReference>
<evidence type="ECO:0000313" key="3">
    <source>
        <dbReference type="Proteomes" id="UP000437709"/>
    </source>
</evidence>
<comment type="caution">
    <text evidence="2">The sequence shown here is derived from an EMBL/GenBank/DDBJ whole genome shotgun (WGS) entry which is preliminary data.</text>
</comment>
<dbReference type="EMBL" id="WHPC01000004">
    <property type="protein sequence ID" value="MPV35890.1"/>
    <property type="molecule type" value="Genomic_DNA"/>
</dbReference>
<proteinExistence type="predicted"/>
<evidence type="ECO:0000313" key="2">
    <source>
        <dbReference type="EMBL" id="MPV35890.1"/>
    </source>
</evidence>
<gene>
    <name evidence="2" type="ORF">GB881_02285</name>
</gene>
<accession>A0A6N7ED30</accession>